<feature type="domain" description="PLOD1-3-like GT" evidence="6">
    <location>
        <begin position="276"/>
        <end position="527"/>
    </location>
</feature>
<accession>K0RIJ5</accession>
<evidence type="ECO:0008006" key="9">
    <source>
        <dbReference type="Google" id="ProtNLM"/>
    </source>
</evidence>
<proteinExistence type="inferred from homology"/>
<dbReference type="OrthoDB" id="69177at2759"/>
<evidence type="ECO:0000256" key="1">
    <source>
        <dbReference type="ARBA" id="ARBA00006721"/>
    </source>
</evidence>
<keyword evidence="3" id="KW-0808">Transferase</keyword>
<feature type="chain" id="PRO_5003839238" description="Glycosyltransferase family 25 protein" evidence="4">
    <location>
        <begin position="23"/>
        <end position="573"/>
    </location>
</feature>
<sequence>MSCPRRAVSALVVLRLFAISFAQQEIPRAHVVNLEDRPERREAFIRRVQDVVPSDVEFDYSFLRASNASDAQEAIDSGTVRVDPTWRSGSRWGMTLGEVGCFLSHHRLWRKIAAELDARPDKYAIVLEDDAVLSDDFAERIVDVVSSSTRHGAEFVYLAYRFSGALENDRVVVDNQLQSCVFNWWLLAYMISGSAAATLASYSEEYLHSLTPADELLPDFLGTSNRSQEKYFNSVNCFAVRGEHLATPLKGPGSSSSTETGALATNSELEKLDGDADLIVLTAATDPEHFGYQSLKRSATYFGHSLLNVLRGKKWEGYNTKLIWTRKVLESVDSNQLILFVDGYDTMLQSGPDDILRSYNEMVEKFRSKWNCEDCVEPVFFGAEHLCWPSKTVCEQYVNGTSEYSADNPYLNSGTYIGRAGSIRAILEDVDPEKPDDDDQLYYSLKLVAFVEKGTGVPIVLDSDQRLFYALLGRSSDWTISEKSLDYWLYHSNNKDTPTLPAVLHGQGPAKHTLIGITNYLPGAYSDFYGTKQHIHKVVDADSFHPLVVGLFYTELTSDKHERDFISGIKALD</sequence>
<gene>
    <name evidence="7" type="ORF">THAOC_27572</name>
</gene>
<keyword evidence="2" id="KW-0328">Glycosyltransferase</keyword>
<dbReference type="PANTHER" id="PTHR10730">
    <property type="entry name" value="PROCOLLAGEN-LYSINE,2-OXOGLUTARATE 5-DIOXYGENASE/GLYCOSYLTRANSFERASE 25 FAMILY MEMBER"/>
    <property type="match status" value="1"/>
</dbReference>
<evidence type="ECO:0000313" key="7">
    <source>
        <dbReference type="EMBL" id="EJK53060.1"/>
    </source>
</evidence>
<protein>
    <recommendedName>
        <fullName evidence="9">Glycosyltransferase family 25 protein</fullName>
    </recommendedName>
</protein>
<dbReference type="GO" id="GO:0016740">
    <property type="term" value="F:transferase activity"/>
    <property type="evidence" value="ECO:0007669"/>
    <property type="project" value="UniProtKB-KW"/>
</dbReference>
<dbReference type="AlphaFoldDB" id="K0RIJ5"/>
<dbReference type="InterPro" id="IPR050757">
    <property type="entry name" value="Collagen_mod_GT25"/>
</dbReference>
<evidence type="ECO:0000256" key="2">
    <source>
        <dbReference type="ARBA" id="ARBA00022676"/>
    </source>
</evidence>
<dbReference type="EMBL" id="AGNL01038597">
    <property type="protein sequence ID" value="EJK53060.1"/>
    <property type="molecule type" value="Genomic_DNA"/>
</dbReference>
<reference evidence="7 8" key="1">
    <citation type="journal article" date="2012" name="Genome Biol.">
        <title>Genome and low-iron response of an oceanic diatom adapted to chronic iron limitation.</title>
        <authorList>
            <person name="Lommer M."/>
            <person name="Specht M."/>
            <person name="Roy A.S."/>
            <person name="Kraemer L."/>
            <person name="Andreson R."/>
            <person name="Gutowska M.A."/>
            <person name="Wolf J."/>
            <person name="Bergner S.V."/>
            <person name="Schilhabel M.B."/>
            <person name="Klostermeier U.C."/>
            <person name="Beiko R.G."/>
            <person name="Rosenstiel P."/>
            <person name="Hippler M."/>
            <person name="Laroche J."/>
        </authorList>
    </citation>
    <scope>NUCLEOTIDE SEQUENCE [LARGE SCALE GENOMIC DNA]</scope>
    <source>
        <strain evidence="7 8">CCMP1005</strain>
    </source>
</reference>
<dbReference type="CDD" id="cd22997">
    <property type="entry name" value="GT_LH"/>
    <property type="match status" value="1"/>
</dbReference>
<dbReference type="CDD" id="cd06532">
    <property type="entry name" value="Glyco_transf_25"/>
    <property type="match status" value="1"/>
</dbReference>
<evidence type="ECO:0000313" key="8">
    <source>
        <dbReference type="Proteomes" id="UP000266841"/>
    </source>
</evidence>
<dbReference type="Pfam" id="PF01755">
    <property type="entry name" value="Glyco_transf_25"/>
    <property type="match status" value="1"/>
</dbReference>
<dbReference type="InterPro" id="IPR002654">
    <property type="entry name" value="Glyco_trans_25"/>
</dbReference>
<dbReference type="Pfam" id="PF25342">
    <property type="entry name" value="GT_PLOD"/>
    <property type="match status" value="1"/>
</dbReference>
<evidence type="ECO:0000256" key="4">
    <source>
        <dbReference type="SAM" id="SignalP"/>
    </source>
</evidence>
<comment type="similarity">
    <text evidence="1">Belongs to the glycosyltransferase 25 family.</text>
</comment>
<dbReference type="Proteomes" id="UP000266841">
    <property type="component" value="Unassembled WGS sequence"/>
</dbReference>
<feature type="signal peptide" evidence="4">
    <location>
        <begin position="1"/>
        <end position="22"/>
    </location>
</feature>
<evidence type="ECO:0000259" key="6">
    <source>
        <dbReference type="Pfam" id="PF25342"/>
    </source>
</evidence>
<evidence type="ECO:0000259" key="5">
    <source>
        <dbReference type="Pfam" id="PF01755"/>
    </source>
</evidence>
<dbReference type="eggNOG" id="KOG4179">
    <property type="taxonomic scope" value="Eukaryota"/>
</dbReference>
<feature type="non-terminal residue" evidence="7">
    <location>
        <position position="573"/>
    </location>
</feature>
<evidence type="ECO:0000256" key="3">
    <source>
        <dbReference type="ARBA" id="ARBA00022679"/>
    </source>
</evidence>
<feature type="domain" description="Glycosyl transferase family 25" evidence="5">
    <location>
        <begin position="29"/>
        <end position="214"/>
    </location>
</feature>
<keyword evidence="4" id="KW-0732">Signal</keyword>
<name>K0RIJ5_THAOC</name>
<keyword evidence="8" id="KW-1185">Reference proteome</keyword>
<dbReference type="PANTHER" id="PTHR10730:SF53">
    <property type="entry name" value="GLYCOSYLTRANSFERASE 25 FAMILY MEMBER"/>
    <property type="match status" value="1"/>
</dbReference>
<organism evidence="7 8">
    <name type="scientific">Thalassiosira oceanica</name>
    <name type="common">Marine diatom</name>
    <dbReference type="NCBI Taxonomy" id="159749"/>
    <lineage>
        <taxon>Eukaryota</taxon>
        <taxon>Sar</taxon>
        <taxon>Stramenopiles</taxon>
        <taxon>Ochrophyta</taxon>
        <taxon>Bacillariophyta</taxon>
        <taxon>Coscinodiscophyceae</taxon>
        <taxon>Thalassiosirophycidae</taxon>
        <taxon>Thalassiosirales</taxon>
        <taxon>Thalassiosiraceae</taxon>
        <taxon>Thalassiosira</taxon>
    </lineage>
</organism>
<dbReference type="eggNOG" id="KOG1971">
    <property type="taxonomic scope" value="Eukaryota"/>
</dbReference>
<dbReference type="InterPro" id="IPR057589">
    <property type="entry name" value="GT_PLOD"/>
</dbReference>
<comment type="caution">
    <text evidence="7">The sequence shown here is derived from an EMBL/GenBank/DDBJ whole genome shotgun (WGS) entry which is preliminary data.</text>
</comment>